<evidence type="ECO:0000313" key="5">
    <source>
        <dbReference type="Proteomes" id="UP000013827"/>
    </source>
</evidence>
<dbReference type="PaxDb" id="2903-EOD34029"/>
<dbReference type="InterPro" id="IPR011333">
    <property type="entry name" value="SKP1/BTB/POZ_sf"/>
</dbReference>
<dbReference type="RefSeq" id="XP_005786458.1">
    <property type="nucleotide sequence ID" value="XM_005786401.1"/>
</dbReference>
<dbReference type="CDD" id="cd18186">
    <property type="entry name" value="BTB_POZ_ZBTB_KLHL-like"/>
    <property type="match status" value="1"/>
</dbReference>
<proteinExistence type="predicted"/>
<dbReference type="STRING" id="2903.R1FL37"/>
<dbReference type="Pfam" id="PF00651">
    <property type="entry name" value="BTB"/>
    <property type="match status" value="1"/>
</dbReference>
<name>A0A0D3KE44_EMIH1</name>
<accession>A0A0D3KE44</accession>
<organism evidence="4 5">
    <name type="scientific">Emiliania huxleyi (strain CCMP1516)</name>
    <dbReference type="NCBI Taxonomy" id="280463"/>
    <lineage>
        <taxon>Eukaryota</taxon>
        <taxon>Haptista</taxon>
        <taxon>Haptophyta</taxon>
        <taxon>Prymnesiophyceae</taxon>
        <taxon>Isochrysidales</taxon>
        <taxon>Noelaerhabdaceae</taxon>
        <taxon>Emiliania</taxon>
    </lineage>
</organism>
<dbReference type="Gene3D" id="3.30.710.10">
    <property type="entry name" value="Potassium Channel Kv1.1, Chain A"/>
    <property type="match status" value="1"/>
</dbReference>
<feature type="domain" description="BTB" evidence="3">
    <location>
        <begin position="1108"/>
        <end position="1178"/>
    </location>
</feature>
<dbReference type="EnsemblProtists" id="EOD34029">
    <property type="protein sequence ID" value="EOD34029"/>
    <property type="gene ID" value="EMIHUDRAFT_467644"/>
</dbReference>
<dbReference type="Gene3D" id="2.60.120.200">
    <property type="match status" value="1"/>
</dbReference>
<keyword evidence="2" id="KW-0732">Signal</keyword>
<keyword evidence="5" id="KW-1185">Reference proteome</keyword>
<feature type="region of interest" description="Disordered" evidence="1">
    <location>
        <begin position="1274"/>
        <end position="1297"/>
    </location>
</feature>
<dbReference type="eggNOG" id="KOG1987">
    <property type="taxonomic scope" value="Eukaryota"/>
</dbReference>
<dbReference type="KEGG" id="ehx:EMIHUDRAFT_467644"/>
<evidence type="ECO:0000256" key="1">
    <source>
        <dbReference type="SAM" id="MobiDB-lite"/>
    </source>
</evidence>
<feature type="signal peptide" evidence="2">
    <location>
        <begin position="1"/>
        <end position="29"/>
    </location>
</feature>
<feature type="chain" id="PRO_5044291781" description="BTB domain-containing protein" evidence="2">
    <location>
        <begin position="30"/>
        <end position="1297"/>
    </location>
</feature>
<dbReference type="SMART" id="SM00225">
    <property type="entry name" value="BTB"/>
    <property type="match status" value="1"/>
</dbReference>
<sequence length="1297" mass="138902">MTAPAPHRRRAQAFCAQALLLLLLHRSLPVKSLTEGSIGVSEVGSIGEVESCTGALNPIGLVLDFSTDDISGDTNLLGGFPGQVSTDFTDAANCTGKLPWGTPAPEGGCPCGCGCQCNNPDPAAVEQGGAMLRLRKVGRLYDGTGAAATILDLMVKNTTYYMPWASDQTGRGTNQTFAQVSLAADQNATFLYRLIANDYACPTGADCDPPAVEVPYSRALAAYDFCFFDFDTGPQSNPSDPNLGETFTTCGIDTSTSYGGYFMHGRKPNSENPVTKFLCDEIDTTDYMDVTEGAIDGGTDCVRVVAKKEGVGSDNPRLFSEVLMNFPSCDDGDCAGLCASYDTCPNFTCDQLEIDDDGTTSCGDAADGTVTSGFERSPGVVPDILTCSSKEETIPGAGVYPSSSGVADRLVWRPYRYTMPKFVCVTYPKNTGEFNVTYKVGKLFQGDSTEAHVLDLVIRNTTEYMPWSSAQNGRSDGDTFAQISLAASQSLAMRFAFEDSVTGKETQIPYPYDMCFFDMDTGTTIDGVEVLAETLHACGVSSFFHQGKKPADRLGLPARVADYICNSTDIAVEDYMEINSTDSCVTVRALAKGIGKDNPRSWSDVLLLDGDISAGPWEASGRCADYNLCPPSGVSGEARGPGVPGPIQDIITCEPGSTDGSDEAGVYPSTTTPGGNSILARLVGKPYRYTMPKFICLTYPAGTSNFTVTFTVGNNPPSPAGYGRNMLFAGTGNAECIFDEAPPSQGTLCEPPRPTFVCDALDEKQLTTSLPFKVQVRVLDEKAEAMSSFQGDIMLLAISRRTCLAEGFERKALGRWQPASSPLHHESQYSHGFDSEVAAPGSSHSLYLSGGNDANFGMTLKLPATALEAEPPEHSPAAGGGPGESEYEDAAALNGKFQPDAVSFYVRTDNSLADAGHFILGESNEVNRRVAQFQFTRDGKMGLLGTGGTTHGATPYESNRWYHVMLCFDWKRKTVAFSVDGKLLQRSVPFRREASNFIGACALGNRDRCTTWFDSIRFVQETTLNRVAVSIVDGVAETWLGPLGEDEEGRSLAARDGFVLRAEDADGQVSELAGPYHPLCRIEGAQRVAINNAALADFNTLLADDASADVTFVVGGRDVPAHRCILAARCETFRRMFNSSMREGSREEGQRVPIAEVSHAAFSCMLQYIYSGAVAVPEELALELLGLADRYLLEGLKLLCGFTLTRMVSADTVAPILQAADRYDSPSSQLKAHCMQFVLSNYEAVVNSPSFEELTSSPQLLLAVTRAAAKVVAPSGSSRQISWDSDGAPGSKRARHA</sequence>
<dbReference type="PANTHER" id="PTHR24413">
    <property type="entry name" value="SPECKLE-TYPE POZ PROTEIN"/>
    <property type="match status" value="1"/>
</dbReference>
<dbReference type="SUPFAM" id="SSF49899">
    <property type="entry name" value="Concanavalin A-like lectins/glucanases"/>
    <property type="match status" value="1"/>
</dbReference>
<evidence type="ECO:0000259" key="3">
    <source>
        <dbReference type="PROSITE" id="PS50097"/>
    </source>
</evidence>
<dbReference type="PROSITE" id="PS50097">
    <property type="entry name" value="BTB"/>
    <property type="match status" value="1"/>
</dbReference>
<evidence type="ECO:0000313" key="4">
    <source>
        <dbReference type="EnsemblProtists" id="EOD34029"/>
    </source>
</evidence>
<dbReference type="SUPFAM" id="SSF54695">
    <property type="entry name" value="POZ domain"/>
    <property type="match status" value="1"/>
</dbReference>
<reference evidence="4" key="2">
    <citation type="submission" date="2024-10" db="UniProtKB">
        <authorList>
            <consortium name="EnsemblProtists"/>
        </authorList>
    </citation>
    <scope>IDENTIFICATION</scope>
</reference>
<dbReference type="InterPro" id="IPR000210">
    <property type="entry name" value="BTB/POZ_dom"/>
</dbReference>
<dbReference type="HOGENOM" id="CLU_261781_0_0_1"/>
<dbReference type="Gene3D" id="1.25.40.420">
    <property type="match status" value="1"/>
</dbReference>
<reference evidence="5" key="1">
    <citation type="journal article" date="2013" name="Nature">
        <title>Pan genome of the phytoplankton Emiliania underpins its global distribution.</title>
        <authorList>
            <person name="Read B.A."/>
            <person name="Kegel J."/>
            <person name="Klute M.J."/>
            <person name="Kuo A."/>
            <person name="Lefebvre S.C."/>
            <person name="Maumus F."/>
            <person name="Mayer C."/>
            <person name="Miller J."/>
            <person name="Monier A."/>
            <person name="Salamov A."/>
            <person name="Young J."/>
            <person name="Aguilar M."/>
            <person name="Claverie J.M."/>
            <person name="Frickenhaus S."/>
            <person name="Gonzalez K."/>
            <person name="Herman E.K."/>
            <person name="Lin Y.C."/>
            <person name="Napier J."/>
            <person name="Ogata H."/>
            <person name="Sarno A.F."/>
            <person name="Shmutz J."/>
            <person name="Schroeder D."/>
            <person name="de Vargas C."/>
            <person name="Verret F."/>
            <person name="von Dassow P."/>
            <person name="Valentin K."/>
            <person name="Van de Peer Y."/>
            <person name="Wheeler G."/>
            <person name="Dacks J.B."/>
            <person name="Delwiche C.F."/>
            <person name="Dyhrman S.T."/>
            <person name="Glockner G."/>
            <person name="John U."/>
            <person name="Richards T."/>
            <person name="Worden A.Z."/>
            <person name="Zhang X."/>
            <person name="Grigoriev I.V."/>
            <person name="Allen A.E."/>
            <person name="Bidle K."/>
            <person name="Borodovsky M."/>
            <person name="Bowler C."/>
            <person name="Brownlee C."/>
            <person name="Cock J.M."/>
            <person name="Elias M."/>
            <person name="Gladyshev V.N."/>
            <person name="Groth M."/>
            <person name="Guda C."/>
            <person name="Hadaegh A."/>
            <person name="Iglesias-Rodriguez M.D."/>
            <person name="Jenkins J."/>
            <person name="Jones B.M."/>
            <person name="Lawson T."/>
            <person name="Leese F."/>
            <person name="Lindquist E."/>
            <person name="Lobanov A."/>
            <person name="Lomsadze A."/>
            <person name="Malik S.B."/>
            <person name="Marsh M.E."/>
            <person name="Mackinder L."/>
            <person name="Mock T."/>
            <person name="Mueller-Roeber B."/>
            <person name="Pagarete A."/>
            <person name="Parker M."/>
            <person name="Probert I."/>
            <person name="Quesneville H."/>
            <person name="Raines C."/>
            <person name="Rensing S.A."/>
            <person name="Riano-Pachon D.M."/>
            <person name="Richier S."/>
            <person name="Rokitta S."/>
            <person name="Shiraiwa Y."/>
            <person name="Soanes D.M."/>
            <person name="van der Giezen M."/>
            <person name="Wahlund T.M."/>
            <person name="Williams B."/>
            <person name="Wilson W."/>
            <person name="Wolfe G."/>
            <person name="Wurch L.L."/>
        </authorList>
    </citation>
    <scope>NUCLEOTIDE SEQUENCE</scope>
</reference>
<dbReference type="InterPro" id="IPR013320">
    <property type="entry name" value="ConA-like_dom_sf"/>
</dbReference>
<dbReference type="Proteomes" id="UP000013827">
    <property type="component" value="Unassembled WGS sequence"/>
</dbReference>
<dbReference type="GeneID" id="17279299"/>
<evidence type="ECO:0000256" key="2">
    <source>
        <dbReference type="SAM" id="SignalP"/>
    </source>
</evidence>
<protein>
    <recommendedName>
        <fullName evidence="3">BTB domain-containing protein</fullName>
    </recommendedName>
</protein>